<gene>
    <name evidence="3" type="ORF">COHA_007019</name>
</gene>
<dbReference type="Gene3D" id="4.10.60.10">
    <property type="entry name" value="Zinc finger, CCHC-type"/>
    <property type="match status" value="1"/>
</dbReference>
<sequence>MVETTATITQPTIERLDVDNYATWSIRMQAFLMVKGLWDAVTGESTDSSADKKALAQIILHVKDHHLPALVGCTSAKNAWETLKAMFQAKTNARKLLLRRELTQLKMGATEALSIYAARAKDLQTQLRSAGDQVRDQEVALQFLAGLPPAYGMINTVLTAGDQELKIDGMLPKLLQRPSEAALMARPNKSFNGNGNGNGNRSYDNGKKSKICYYCGTPGHFKHECPKRQQDLEQKSGGGHNIYHYSAIAL</sequence>
<evidence type="ECO:0000313" key="4">
    <source>
        <dbReference type="Proteomes" id="UP001205105"/>
    </source>
</evidence>
<dbReference type="Proteomes" id="UP001205105">
    <property type="component" value="Unassembled WGS sequence"/>
</dbReference>
<keyword evidence="1" id="KW-0479">Metal-binding</keyword>
<dbReference type="EMBL" id="JADXDR010000105">
    <property type="protein sequence ID" value="KAI7839206.1"/>
    <property type="molecule type" value="Genomic_DNA"/>
</dbReference>
<comment type="caution">
    <text evidence="3">The sequence shown here is derived from an EMBL/GenBank/DDBJ whole genome shotgun (WGS) entry which is preliminary data.</text>
</comment>
<dbReference type="GO" id="GO:0008270">
    <property type="term" value="F:zinc ion binding"/>
    <property type="evidence" value="ECO:0007669"/>
    <property type="project" value="UniProtKB-KW"/>
</dbReference>
<dbReference type="SUPFAM" id="SSF57756">
    <property type="entry name" value="Retrovirus zinc finger-like domains"/>
    <property type="match status" value="1"/>
</dbReference>
<keyword evidence="4" id="KW-1185">Reference proteome</keyword>
<feature type="domain" description="CCHC-type" evidence="2">
    <location>
        <begin position="212"/>
        <end position="227"/>
    </location>
</feature>
<protein>
    <recommendedName>
        <fullName evidence="2">CCHC-type domain-containing protein</fullName>
    </recommendedName>
</protein>
<evidence type="ECO:0000256" key="1">
    <source>
        <dbReference type="PROSITE-ProRule" id="PRU00047"/>
    </source>
</evidence>
<dbReference type="PROSITE" id="PS50158">
    <property type="entry name" value="ZF_CCHC"/>
    <property type="match status" value="1"/>
</dbReference>
<evidence type="ECO:0000259" key="2">
    <source>
        <dbReference type="PROSITE" id="PS50158"/>
    </source>
</evidence>
<dbReference type="SMART" id="SM00343">
    <property type="entry name" value="ZnF_C2HC"/>
    <property type="match status" value="1"/>
</dbReference>
<dbReference type="PANTHER" id="PTHR47481">
    <property type="match status" value="1"/>
</dbReference>
<dbReference type="GO" id="GO:0003676">
    <property type="term" value="F:nucleic acid binding"/>
    <property type="evidence" value="ECO:0007669"/>
    <property type="project" value="InterPro"/>
</dbReference>
<dbReference type="InterPro" id="IPR001878">
    <property type="entry name" value="Znf_CCHC"/>
</dbReference>
<proteinExistence type="predicted"/>
<reference evidence="3" key="1">
    <citation type="submission" date="2020-11" db="EMBL/GenBank/DDBJ databases">
        <title>Chlorella ohadii genome sequencing and assembly.</title>
        <authorList>
            <person name="Murik O."/>
            <person name="Treves H."/>
            <person name="Kedem I."/>
            <person name="Shotland Y."/>
            <person name="Kaplan A."/>
        </authorList>
    </citation>
    <scope>NUCLEOTIDE SEQUENCE</scope>
    <source>
        <strain evidence="3">1</strain>
    </source>
</reference>
<evidence type="ECO:0000313" key="3">
    <source>
        <dbReference type="EMBL" id="KAI7839206.1"/>
    </source>
</evidence>
<name>A0AAD5DN45_9CHLO</name>
<dbReference type="AlphaFoldDB" id="A0AAD5DN45"/>
<organism evidence="3 4">
    <name type="scientific">Chlorella ohadii</name>
    <dbReference type="NCBI Taxonomy" id="2649997"/>
    <lineage>
        <taxon>Eukaryota</taxon>
        <taxon>Viridiplantae</taxon>
        <taxon>Chlorophyta</taxon>
        <taxon>core chlorophytes</taxon>
        <taxon>Trebouxiophyceae</taxon>
        <taxon>Chlorellales</taxon>
        <taxon>Chlorellaceae</taxon>
        <taxon>Chlorella clade</taxon>
        <taxon>Chlorella</taxon>
    </lineage>
</organism>
<dbReference type="Pfam" id="PF14223">
    <property type="entry name" value="Retrotran_gag_2"/>
    <property type="match status" value="1"/>
</dbReference>
<dbReference type="PANTHER" id="PTHR47481:SF31">
    <property type="entry name" value="OS01G0873500 PROTEIN"/>
    <property type="match status" value="1"/>
</dbReference>
<dbReference type="InterPro" id="IPR036875">
    <property type="entry name" value="Znf_CCHC_sf"/>
</dbReference>
<keyword evidence="1" id="KW-0862">Zinc</keyword>
<keyword evidence="1" id="KW-0863">Zinc-finger</keyword>
<accession>A0AAD5DN45</accession>
<dbReference type="Pfam" id="PF00098">
    <property type="entry name" value="zf-CCHC"/>
    <property type="match status" value="1"/>
</dbReference>